<dbReference type="EMBL" id="JBHTCP010000040">
    <property type="protein sequence ID" value="MFC7372431.1"/>
    <property type="molecule type" value="Genomic_DNA"/>
</dbReference>
<evidence type="ECO:0000256" key="2">
    <source>
        <dbReference type="ARBA" id="ARBA00022692"/>
    </source>
</evidence>
<sequence length="253" mass="28893">MTQEKNMSVYDHIGELRKRLIIISAVFLLFMVAGFFLSRPVIVYLQNDTIAQNIQMNAFDLTDPLKVYISFAFILGLVMTAPVALYQLWAFISPGLYENERKVTLMYIPISFALFLAGIAFSYLLLFPFVVGFMSNIAETLKVEGEYGIQEYFSFLFSMTLPFGLIFQFPVLVMFLTRLGLVTPMLLRSIRKYAYFAILVIAGMITPPELVSHLMVTLPLLVLYEISIFISGFAYRKRLQAEEDALLEEEITS</sequence>
<proteinExistence type="inferred from homology"/>
<comment type="function">
    <text evidence="5">Part of the twin-arginine translocation (Tat) system that transports large folded proteins containing a characteristic twin-arginine motif in their signal peptide across membranes.</text>
</comment>
<evidence type="ECO:0000256" key="1">
    <source>
        <dbReference type="ARBA" id="ARBA00004141"/>
    </source>
</evidence>
<keyword evidence="5" id="KW-0813">Transport</keyword>
<accession>A0ABW2NS81</accession>
<keyword evidence="5" id="KW-0653">Protein transport</keyword>
<dbReference type="PRINTS" id="PR01840">
    <property type="entry name" value="TATCFAMILY"/>
</dbReference>
<dbReference type="Pfam" id="PF00902">
    <property type="entry name" value="TatC"/>
    <property type="match status" value="1"/>
</dbReference>
<feature type="transmembrane region" description="Helical" evidence="5">
    <location>
        <begin position="152"/>
        <end position="181"/>
    </location>
</feature>
<evidence type="ECO:0000313" key="7">
    <source>
        <dbReference type="Proteomes" id="UP001596549"/>
    </source>
</evidence>
<evidence type="ECO:0000313" key="6">
    <source>
        <dbReference type="EMBL" id="MFC7372431.1"/>
    </source>
</evidence>
<keyword evidence="4 5" id="KW-0472">Membrane</keyword>
<comment type="subcellular location">
    <subcellularLocation>
        <location evidence="5">Cell membrane</location>
        <topology evidence="5">Multi-pass membrane protein</topology>
    </subcellularLocation>
    <subcellularLocation>
        <location evidence="1">Membrane</location>
        <topology evidence="1">Multi-pass membrane protein</topology>
    </subcellularLocation>
</comment>
<comment type="similarity">
    <text evidence="5">Belongs to the TatC family.</text>
</comment>
<comment type="caution">
    <text evidence="6">The sequence shown here is derived from an EMBL/GenBank/DDBJ whole genome shotgun (WGS) entry which is preliminary data.</text>
</comment>
<comment type="subunit">
    <text evidence="5">Forms a complex with TatA.</text>
</comment>
<feature type="transmembrane region" description="Helical" evidence="5">
    <location>
        <begin position="104"/>
        <end position="132"/>
    </location>
</feature>
<evidence type="ECO:0000256" key="4">
    <source>
        <dbReference type="ARBA" id="ARBA00023136"/>
    </source>
</evidence>
<keyword evidence="3 5" id="KW-1133">Transmembrane helix</keyword>
<dbReference type="Proteomes" id="UP001596549">
    <property type="component" value="Unassembled WGS sequence"/>
</dbReference>
<dbReference type="NCBIfam" id="TIGR00945">
    <property type="entry name" value="tatC"/>
    <property type="match status" value="1"/>
</dbReference>
<evidence type="ECO:0000256" key="5">
    <source>
        <dbReference type="HAMAP-Rule" id="MF_00902"/>
    </source>
</evidence>
<feature type="transmembrane region" description="Helical" evidence="5">
    <location>
        <begin position="216"/>
        <end position="235"/>
    </location>
</feature>
<organism evidence="6 7">
    <name type="scientific">Fictibacillus iocasae</name>
    <dbReference type="NCBI Taxonomy" id="2715437"/>
    <lineage>
        <taxon>Bacteria</taxon>
        <taxon>Bacillati</taxon>
        <taxon>Bacillota</taxon>
        <taxon>Bacilli</taxon>
        <taxon>Bacillales</taxon>
        <taxon>Fictibacillaceae</taxon>
        <taxon>Fictibacillus</taxon>
    </lineage>
</organism>
<gene>
    <name evidence="5 6" type="primary">tatC</name>
    <name evidence="6" type="ORF">ACFQPF_12190</name>
</gene>
<feature type="transmembrane region" description="Helical" evidence="5">
    <location>
        <begin position="65"/>
        <end position="92"/>
    </location>
</feature>
<dbReference type="PANTHER" id="PTHR30371">
    <property type="entry name" value="SEC-INDEPENDENT PROTEIN TRANSLOCASE PROTEIN TATC"/>
    <property type="match status" value="1"/>
</dbReference>
<feature type="transmembrane region" description="Helical" evidence="5">
    <location>
        <begin position="193"/>
        <end position="210"/>
    </location>
</feature>
<feature type="transmembrane region" description="Helical" evidence="5">
    <location>
        <begin position="20"/>
        <end position="45"/>
    </location>
</feature>
<dbReference type="InterPro" id="IPR002033">
    <property type="entry name" value="TatC"/>
</dbReference>
<dbReference type="PANTHER" id="PTHR30371:SF0">
    <property type="entry name" value="SEC-INDEPENDENT PROTEIN TRANSLOCASE PROTEIN TATC, CHLOROPLASTIC-RELATED"/>
    <property type="match status" value="1"/>
</dbReference>
<dbReference type="RefSeq" id="WP_379750013.1">
    <property type="nucleotide sequence ID" value="NZ_JBHTCP010000040.1"/>
</dbReference>
<reference evidence="7" key="1">
    <citation type="journal article" date="2019" name="Int. J. Syst. Evol. Microbiol.">
        <title>The Global Catalogue of Microorganisms (GCM) 10K type strain sequencing project: providing services to taxonomists for standard genome sequencing and annotation.</title>
        <authorList>
            <consortium name="The Broad Institute Genomics Platform"/>
            <consortium name="The Broad Institute Genome Sequencing Center for Infectious Disease"/>
            <person name="Wu L."/>
            <person name="Ma J."/>
        </authorList>
    </citation>
    <scope>NUCLEOTIDE SEQUENCE [LARGE SCALE GENOMIC DNA]</scope>
    <source>
        <strain evidence="7">NBRC 106396</strain>
    </source>
</reference>
<keyword evidence="2 5" id="KW-0812">Transmembrane</keyword>
<name>A0ABW2NS81_9BACL</name>
<keyword evidence="5" id="KW-0811">Translocation</keyword>
<evidence type="ECO:0000256" key="3">
    <source>
        <dbReference type="ARBA" id="ARBA00022989"/>
    </source>
</evidence>
<protein>
    <recommendedName>
        <fullName evidence="5">Sec-independent protein translocase protein TatC</fullName>
    </recommendedName>
</protein>
<keyword evidence="5" id="KW-1003">Cell membrane</keyword>
<dbReference type="HAMAP" id="MF_00902">
    <property type="entry name" value="TatC"/>
    <property type="match status" value="1"/>
</dbReference>
<keyword evidence="7" id="KW-1185">Reference proteome</keyword>